<keyword evidence="8" id="KW-0675">Receptor</keyword>
<evidence type="ECO:0000256" key="6">
    <source>
        <dbReference type="ARBA" id="ARBA00023077"/>
    </source>
</evidence>
<dbReference type="InterPro" id="IPR012910">
    <property type="entry name" value="Plug_dom"/>
</dbReference>
<dbReference type="InterPro" id="IPR000531">
    <property type="entry name" value="Beta-barrel_TonB"/>
</dbReference>
<dbReference type="PANTHER" id="PTHR30069:SF28">
    <property type="entry name" value="TONB-DEPENDENT RECEPTOR YNCD-RELATED"/>
    <property type="match status" value="1"/>
</dbReference>
<keyword evidence="6 11" id="KW-0798">TonB box</keyword>
<keyword evidence="9 10" id="KW-0998">Cell outer membrane</keyword>
<proteinExistence type="inferred from homology"/>
<dbReference type="PROSITE" id="PS52016">
    <property type="entry name" value="TONB_DEPENDENT_REC_3"/>
    <property type="match status" value="1"/>
</dbReference>
<evidence type="ECO:0000256" key="5">
    <source>
        <dbReference type="ARBA" id="ARBA00022692"/>
    </source>
</evidence>
<keyword evidence="7 10" id="KW-0472">Membrane</keyword>
<evidence type="ECO:0000313" key="12">
    <source>
        <dbReference type="EMBL" id="ARN23141.1"/>
    </source>
</evidence>
<dbReference type="Pfam" id="PF07715">
    <property type="entry name" value="Plug"/>
    <property type="match status" value="1"/>
</dbReference>
<keyword evidence="4 10" id="KW-1134">Transmembrane beta strand</keyword>
<keyword evidence="13" id="KW-1185">Reference proteome</keyword>
<sequence length="680" mass="73951">MSRIPRPLAALAPLCVLASFAHAQTGVELAPVVVTGQKNPDQSTLTQPDLPTARQRLATVPGGAEVVDAATYDSGRVSNLTDALGNATGVYVQPRFGAEESRISIRGSGLQRTFHGRGLKLMQDGVPLNLADGSFDFQAIEPLSARYIEVWRGANALQYGAATLGGAVNFVSPNGYNADLLRVRGEAGSFGYGRVQVATGDVNGRLDHYVSASGFRQDGFRDHAQQSTGRLSANLGYQLADHLETRFYLGYVDSDSELPGSLTRAQLESDPSQAAVGNITGDQHRDIRWTRLSNKTVWQDGPQRVEGFVFLSDKTLHHPIFQVIDQHNQDVGLELRYVREDGPNRLTAGIAPSRGVTDEDRYVNVGGRSGARTNASKQTASNVEVYVEDQYLLRPDVALIAGLQHVESSRRLEDRFVVAGVDEGFDQHYSGTNPKLGVRWDLSKTVQVYANLSRSMEPPTFSELAGGLTPTLNAAQRADTFEVGTRGRWNGLVWDTSFYEARVKDELLQIAVNSAGASTTVNADRTLHRGIELGLSGEALRRPEGQVEWSANALWNHFRFRDDAVYGNNALPGIPKYFGRAQAGWRFAQGTLVALHAEGSSGYPIDFTNSFGAKRYVIWGLRASGDVVKGVSWFVDGRNLSDKHYASATGVVRNAGGADTAQFMPGDGRAVYAGLDWKFR</sequence>
<dbReference type="OrthoDB" id="7176844at2"/>
<dbReference type="InterPro" id="IPR037066">
    <property type="entry name" value="Plug_dom_sf"/>
</dbReference>
<dbReference type="Gene3D" id="2.170.130.10">
    <property type="entry name" value="TonB-dependent receptor, plug domain"/>
    <property type="match status" value="1"/>
</dbReference>
<evidence type="ECO:0000256" key="8">
    <source>
        <dbReference type="ARBA" id="ARBA00023170"/>
    </source>
</evidence>
<evidence type="ECO:0000256" key="11">
    <source>
        <dbReference type="RuleBase" id="RU003357"/>
    </source>
</evidence>
<dbReference type="CDD" id="cd01347">
    <property type="entry name" value="ligand_gated_channel"/>
    <property type="match status" value="1"/>
</dbReference>
<dbReference type="InterPro" id="IPR039426">
    <property type="entry name" value="TonB-dep_rcpt-like"/>
</dbReference>
<evidence type="ECO:0000256" key="10">
    <source>
        <dbReference type="PROSITE-ProRule" id="PRU01360"/>
    </source>
</evidence>
<dbReference type="SUPFAM" id="SSF56935">
    <property type="entry name" value="Porins"/>
    <property type="match status" value="1"/>
</dbReference>
<dbReference type="KEGG" id="rgu:A4W93_26360"/>
<dbReference type="Gene3D" id="2.40.170.20">
    <property type="entry name" value="TonB-dependent receptor, beta-barrel domain"/>
    <property type="match status" value="1"/>
</dbReference>
<reference evidence="12 13" key="1">
    <citation type="submission" date="2016-04" db="EMBL/GenBank/DDBJ databases">
        <title>Complete genome sequence of natural rubber-degrading, novel Gram-negative bacterium, Rhizobacter gummiphilus strain NS21.</title>
        <authorList>
            <person name="Tabata M."/>
            <person name="Kasai D."/>
            <person name="Fukuda M."/>
        </authorList>
    </citation>
    <scope>NUCLEOTIDE SEQUENCE [LARGE SCALE GENOMIC DNA]</scope>
    <source>
        <strain evidence="12 13">NS21</strain>
    </source>
</reference>
<dbReference type="AlphaFoldDB" id="A0A1W6LFT8"/>
<evidence type="ECO:0000256" key="1">
    <source>
        <dbReference type="ARBA" id="ARBA00004571"/>
    </source>
</evidence>
<dbReference type="PANTHER" id="PTHR30069">
    <property type="entry name" value="TONB-DEPENDENT OUTER MEMBRANE RECEPTOR"/>
    <property type="match status" value="1"/>
</dbReference>
<keyword evidence="3 10" id="KW-0813">Transport</keyword>
<name>A0A1W6LFT8_9BURK</name>
<dbReference type="Pfam" id="PF00593">
    <property type="entry name" value="TonB_dep_Rec_b-barrel"/>
    <property type="match status" value="1"/>
</dbReference>
<evidence type="ECO:0000313" key="13">
    <source>
        <dbReference type="Proteomes" id="UP000193427"/>
    </source>
</evidence>
<protein>
    <submittedName>
        <fullName evidence="12">Uncharacterized protein</fullName>
    </submittedName>
</protein>
<evidence type="ECO:0000256" key="3">
    <source>
        <dbReference type="ARBA" id="ARBA00022448"/>
    </source>
</evidence>
<keyword evidence="5 10" id="KW-0812">Transmembrane</keyword>
<gene>
    <name evidence="12" type="ORF">A4W93_26360</name>
</gene>
<accession>A0A1W6LFT8</accession>
<dbReference type="Proteomes" id="UP000193427">
    <property type="component" value="Chromosome"/>
</dbReference>
<dbReference type="RefSeq" id="WP_085753455.1">
    <property type="nucleotide sequence ID" value="NZ_BSPR01000017.1"/>
</dbReference>
<evidence type="ECO:0000256" key="7">
    <source>
        <dbReference type="ARBA" id="ARBA00023136"/>
    </source>
</evidence>
<evidence type="ECO:0000256" key="2">
    <source>
        <dbReference type="ARBA" id="ARBA00009810"/>
    </source>
</evidence>
<evidence type="ECO:0000256" key="9">
    <source>
        <dbReference type="ARBA" id="ARBA00023237"/>
    </source>
</evidence>
<dbReference type="STRING" id="946333.A4W93_26360"/>
<dbReference type="GO" id="GO:0015344">
    <property type="term" value="F:siderophore uptake transmembrane transporter activity"/>
    <property type="evidence" value="ECO:0007669"/>
    <property type="project" value="TreeGrafter"/>
</dbReference>
<dbReference type="GO" id="GO:0009279">
    <property type="term" value="C:cell outer membrane"/>
    <property type="evidence" value="ECO:0007669"/>
    <property type="project" value="UniProtKB-SubCell"/>
</dbReference>
<organism evidence="12 13">
    <name type="scientific">Piscinibacter gummiphilus</name>
    <dbReference type="NCBI Taxonomy" id="946333"/>
    <lineage>
        <taxon>Bacteria</taxon>
        <taxon>Pseudomonadati</taxon>
        <taxon>Pseudomonadota</taxon>
        <taxon>Betaproteobacteria</taxon>
        <taxon>Burkholderiales</taxon>
        <taxon>Sphaerotilaceae</taxon>
        <taxon>Piscinibacter</taxon>
    </lineage>
</organism>
<dbReference type="InterPro" id="IPR036942">
    <property type="entry name" value="Beta-barrel_TonB_sf"/>
</dbReference>
<dbReference type="EMBL" id="CP015118">
    <property type="protein sequence ID" value="ARN23141.1"/>
    <property type="molecule type" value="Genomic_DNA"/>
</dbReference>
<evidence type="ECO:0000256" key="4">
    <source>
        <dbReference type="ARBA" id="ARBA00022452"/>
    </source>
</evidence>
<comment type="subcellular location">
    <subcellularLocation>
        <location evidence="1 10">Cell outer membrane</location>
        <topology evidence="1 10">Multi-pass membrane protein</topology>
    </subcellularLocation>
</comment>
<comment type="similarity">
    <text evidence="2 10 11">Belongs to the TonB-dependent receptor family.</text>
</comment>
<dbReference type="GO" id="GO:0044718">
    <property type="term" value="P:siderophore transmembrane transport"/>
    <property type="evidence" value="ECO:0007669"/>
    <property type="project" value="TreeGrafter"/>
</dbReference>